<keyword evidence="1" id="KW-0963">Cytoplasm</keyword>
<evidence type="ECO:0000256" key="4">
    <source>
        <dbReference type="ARBA" id="ARBA00022785"/>
    </source>
</evidence>
<keyword evidence="5" id="KW-0413">Isomerase</keyword>
<accession>A0A5J4T076</accession>
<dbReference type="FunFam" id="3.40.1780.10:FF:000005">
    <property type="entry name" value="S-adenosylmethionine:tRNA ribosyltransferase-isomerase"/>
    <property type="match status" value="1"/>
</dbReference>
<keyword evidence="3" id="KW-0949">S-adenosyl-L-methionine</keyword>
<protein>
    <submittedName>
        <fullName evidence="5">S-adenosylmethionine:tRNA ribosyltransferase-isomerase</fullName>
        <ecNumber evidence="5">2.4.99.17</ecNumber>
    </submittedName>
</protein>
<dbReference type="PANTHER" id="PTHR30307:SF0">
    <property type="entry name" value="S-ADENOSYLMETHIONINE:TRNA RIBOSYLTRANSFERASE-ISOMERASE"/>
    <property type="match status" value="1"/>
</dbReference>
<evidence type="ECO:0000256" key="2">
    <source>
        <dbReference type="ARBA" id="ARBA00022679"/>
    </source>
</evidence>
<dbReference type="EMBL" id="SNRY01000023">
    <property type="protein sequence ID" value="KAA6350765.1"/>
    <property type="molecule type" value="Genomic_DNA"/>
</dbReference>
<organism evidence="5">
    <name type="scientific">termite gut metagenome</name>
    <dbReference type="NCBI Taxonomy" id="433724"/>
    <lineage>
        <taxon>unclassified sequences</taxon>
        <taxon>metagenomes</taxon>
        <taxon>organismal metagenomes</taxon>
    </lineage>
</organism>
<evidence type="ECO:0000256" key="1">
    <source>
        <dbReference type="ARBA" id="ARBA00022490"/>
    </source>
</evidence>
<dbReference type="InterPro" id="IPR042118">
    <property type="entry name" value="QueA_dom1"/>
</dbReference>
<dbReference type="GO" id="GO:0008616">
    <property type="term" value="P:tRNA queuosine(34) biosynthetic process"/>
    <property type="evidence" value="ECO:0007669"/>
    <property type="project" value="UniProtKB-KW"/>
</dbReference>
<dbReference type="EC" id="2.4.99.17" evidence="5"/>
<dbReference type="GO" id="GO:0051075">
    <property type="term" value="F:S-adenosylmethionine:tRNA ribosyltransferase-isomerase activity"/>
    <property type="evidence" value="ECO:0007669"/>
    <property type="project" value="UniProtKB-EC"/>
</dbReference>
<comment type="caution">
    <text evidence="5">The sequence shown here is derived from an EMBL/GenBank/DDBJ whole genome shotgun (WGS) entry which is preliminary data.</text>
</comment>
<evidence type="ECO:0000313" key="5">
    <source>
        <dbReference type="EMBL" id="KAA6350765.1"/>
    </source>
</evidence>
<sequence>MIFLIYFISTTNIVTFVRGKDEIMRENPKHIKISEYNYPLPDEQIAKFPVTERDRSKLLVYRHGEIIEDLFTSLPSYLPEASLLVFNNTKVIQARLLFKKDTGALIEIFCLEPAEPADYALNFQQTAHTAWLCMIGNLKKWKEGDLHKEMHVKNKKVTLTASRNKDTVSSCRIDFFWDNPEITFADILEVFGELPIPPYLNRKTQECDKETYQTVYSKVKGSVAAPTAGLHFTPHILDALKDKNIDREELTLHVGAGTFQPVKSKEIGEHEMHAEHFSVLRTTIQKLMDHNAQAFAVGTTSARTLESLYYIGTVLAKHPNVKEEELFVRQWQPYEPTQDIPPVDALRCIAEYLDRHDMDTLRTSTRIIIAPGYEYKIVKGLITNFHQPQSTLLLLVSAFVQGDWRKIYDYALTHHFRFLSYGDSSLLIP</sequence>
<dbReference type="Gene3D" id="2.40.10.240">
    <property type="entry name" value="QueA-like"/>
    <property type="match status" value="1"/>
</dbReference>
<name>A0A5J4T076_9ZZZZ</name>
<proteinExistence type="predicted"/>
<dbReference type="SUPFAM" id="SSF111337">
    <property type="entry name" value="QueA-like"/>
    <property type="match status" value="1"/>
</dbReference>
<dbReference type="AlphaFoldDB" id="A0A5J4T076"/>
<dbReference type="Gene3D" id="3.40.1780.10">
    <property type="entry name" value="QueA-like"/>
    <property type="match status" value="1"/>
</dbReference>
<keyword evidence="4" id="KW-0671">Queuosine biosynthesis</keyword>
<dbReference type="Pfam" id="PF02547">
    <property type="entry name" value="Queuosine_synth"/>
    <property type="match status" value="1"/>
</dbReference>
<dbReference type="InterPro" id="IPR003699">
    <property type="entry name" value="QueA"/>
</dbReference>
<keyword evidence="2 5" id="KW-0808">Transferase</keyword>
<dbReference type="InterPro" id="IPR042119">
    <property type="entry name" value="QueA_dom2"/>
</dbReference>
<keyword evidence="5" id="KW-0328">Glycosyltransferase</keyword>
<dbReference type="PANTHER" id="PTHR30307">
    <property type="entry name" value="S-ADENOSYLMETHIONINE:TRNA RIBOSYLTRANSFERASE-ISOMERASE"/>
    <property type="match status" value="1"/>
</dbReference>
<evidence type="ECO:0000256" key="3">
    <source>
        <dbReference type="ARBA" id="ARBA00022691"/>
    </source>
</evidence>
<dbReference type="InterPro" id="IPR036100">
    <property type="entry name" value="QueA_sf"/>
</dbReference>
<gene>
    <name evidence="5" type="ORF">EZS27_001869</name>
</gene>
<reference evidence="5" key="1">
    <citation type="submission" date="2019-03" db="EMBL/GenBank/DDBJ databases">
        <title>Single cell metagenomics reveals metabolic interactions within the superorganism composed of flagellate Streblomastix strix and complex community of Bacteroidetes bacteria on its surface.</title>
        <authorList>
            <person name="Treitli S.C."/>
            <person name="Kolisko M."/>
            <person name="Husnik F."/>
            <person name="Keeling P."/>
            <person name="Hampl V."/>
        </authorList>
    </citation>
    <scope>NUCLEOTIDE SEQUENCE</scope>
    <source>
        <strain evidence="5">STM</strain>
    </source>
</reference>